<sequence>MKGRGLATLSLLALGLWACTPPPPPPPQGLQGHVFTSSSAGGQPVHGAKVVVKVSNQTLQATTGLDGGFALQIPGNAQTFTLTVIPPAGQGMAALTYENVPVAAYKSPYGAASEMNIYLPAPASRTLPGYPARTGYVAGTVTLDGNPVASTTPRGLSQLFDPPTPCEDGLVVFGGSRTVTTDGSGQYQIPVTSTNNLYAASGSLWAGNYTGTDTGNCNTATEYYWSEFQYIPEVRVYLNGSTTSQNVALEAFDPGINSSRVVSLQVTHDYSGLSGFHFNPNDSSWNAYAVSIPSFVHAIHSGEVELGQYYFFGESSKTLRVYKISSGTTSQQISLSHGALRFDPNTFTLQDASFVYQWRDGTNLNQGLTATFLDTPKLQVNDGATLGTNPTLSWNPVNGAKVYVVSVYDAQGALVWAGFTPNTSITVPIGLQSGATYFWDVYTDDQTEILDYIGMDPAALQARLYVDLNHYPRLKGLQTSPVNRYRGELARAFRETLGYLPGPQAAYQDLLQNGYRESVSETRSFTVQ</sequence>
<keyword evidence="3" id="KW-1185">Reference proteome</keyword>
<comment type="caution">
    <text evidence="2">The sequence shown here is derived from an EMBL/GenBank/DDBJ whole genome shotgun (WGS) entry which is preliminary data.</text>
</comment>
<dbReference type="EMBL" id="JBHLTW010000042">
    <property type="protein sequence ID" value="MFC0596472.1"/>
    <property type="molecule type" value="Genomic_DNA"/>
</dbReference>
<reference evidence="2 3" key="1">
    <citation type="submission" date="2024-09" db="EMBL/GenBank/DDBJ databases">
        <authorList>
            <person name="Sun Q."/>
            <person name="Mori K."/>
        </authorList>
    </citation>
    <scope>NUCLEOTIDE SEQUENCE [LARGE SCALE GENOMIC DNA]</scope>
    <source>
        <strain evidence="2 3">NCAIM B.02340</strain>
    </source>
</reference>
<dbReference type="RefSeq" id="WP_188847253.1">
    <property type="nucleotide sequence ID" value="NZ_BMPJ01000011.1"/>
</dbReference>
<evidence type="ECO:0000313" key="2">
    <source>
        <dbReference type="EMBL" id="MFC0596472.1"/>
    </source>
</evidence>
<organism evidence="2 3">
    <name type="scientific">Thermus composti</name>
    <dbReference type="NCBI Taxonomy" id="532059"/>
    <lineage>
        <taxon>Bacteria</taxon>
        <taxon>Thermotogati</taxon>
        <taxon>Deinococcota</taxon>
        <taxon>Deinococci</taxon>
        <taxon>Thermales</taxon>
        <taxon>Thermaceae</taxon>
        <taxon>Thermus</taxon>
    </lineage>
</organism>
<name>A0ABV6Q4G0_9DEIN</name>
<feature type="chain" id="PRO_5047459675" description="Carboxypeptidase regulatory-like domain-containing protein" evidence="1">
    <location>
        <begin position="19"/>
        <end position="528"/>
    </location>
</feature>
<feature type="signal peptide" evidence="1">
    <location>
        <begin position="1"/>
        <end position="18"/>
    </location>
</feature>
<keyword evidence="1" id="KW-0732">Signal</keyword>
<proteinExistence type="predicted"/>
<evidence type="ECO:0000313" key="3">
    <source>
        <dbReference type="Proteomes" id="UP001589830"/>
    </source>
</evidence>
<accession>A0ABV6Q4G0</accession>
<protein>
    <recommendedName>
        <fullName evidence="4">Carboxypeptidase regulatory-like domain-containing protein</fullName>
    </recommendedName>
</protein>
<evidence type="ECO:0008006" key="4">
    <source>
        <dbReference type="Google" id="ProtNLM"/>
    </source>
</evidence>
<gene>
    <name evidence="2" type="ORF">ACFFFP_09910</name>
</gene>
<dbReference type="Proteomes" id="UP001589830">
    <property type="component" value="Unassembled WGS sequence"/>
</dbReference>
<evidence type="ECO:0000256" key="1">
    <source>
        <dbReference type="SAM" id="SignalP"/>
    </source>
</evidence>
<dbReference type="SUPFAM" id="SSF49464">
    <property type="entry name" value="Carboxypeptidase regulatory domain-like"/>
    <property type="match status" value="1"/>
</dbReference>
<dbReference type="InterPro" id="IPR008969">
    <property type="entry name" value="CarboxyPept-like_regulatory"/>
</dbReference>